<evidence type="ECO:0000313" key="2">
    <source>
        <dbReference type="Proteomes" id="UP000178656"/>
    </source>
</evidence>
<evidence type="ECO:0000313" key="1">
    <source>
        <dbReference type="EMBL" id="OGF36787.1"/>
    </source>
</evidence>
<organism evidence="1 2">
    <name type="scientific">Candidatus Falkowbacteria bacterium RIFOXYC2_FULL_48_21</name>
    <dbReference type="NCBI Taxonomy" id="1798005"/>
    <lineage>
        <taxon>Bacteria</taxon>
        <taxon>Candidatus Falkowiibacteriota</taxon>
    </lineage>
</organism>
<comment type="caution">
    <text evidence="1">The sequence shown here is derived from an EMBL/GenBank/DDBJ whole genome shotgun (WGS) entry which is preliminary data.</text>
</comment>
<sequence>MIKTGTGGNEHADLVVPVNESFMVMFLSGRLEIIMVSGTATCFCQSDFEKRRQIILVVPARDASRVPDVNDLIRAFPRLSAGRRLHEVRDIPIPYQDLLRLTGVHIENIMLPDRELIVLYANREPAHSVKFTEQILVGIQLKADALDEMLWPKEPEDYYIVGHETFSKSGVHNLLLLVKGGKEVVFSPTLTIQAELGDRGFRVWDRTLQPAEIH</sequence>
<dbReference type="AlphaFoldDB" id="A0A1F5TCU6"/>
<dbReference type="EMBL" id="MFGM01000029">
    <property type="protein sequence ID" value="OGF36787.1"/>
    <property type="molecule type" value="Genomic_DNA"/>
</dbReference>
<reference evidence="1 2" key="1">
    <citation type="journal article" date="2016" name="Nat. Commun.">
        <title>Thousands of microbial genomes shed light on interconnected biogeochemical processes in an aquifer system.</title>
        <authorList>
            <person name="Anantharaman K."/>
            <person name="Brown C.T."/>
            <person name="Hug L.A."/>
            <person name="Sharon I."/>
            <person name="Castelle C.J."/>
            <person name="Probst A.J."/>
            <person name="Thomas B.C."/>
            <person name="Singh A."/>
            <person name="Wilkins M.J."/>
            <person name="Karaoz U."/>
            <person name="Brodie E.L."/>
            <person name="Williams K.H."/>
            <person name="Hubbard S.S."/>
            <person name="Banfield J.F."/>
        </authorList>
    </citation>
    <scope>NUCLEOTIDE SEQUENCE [LARGE SCALE GENOMIC DNA]</scope>
</reference>
<dbReference type="Proteomes" id="UP000178656">
    <property type="component" value="Unassembled WGS sequence"/>
</dbReference>
<accession>A0A1F5TCU6</accession>
<proteinExistence type="predicted"/>
<protein>
    <submittedName>
        <fullName evidence="1">Uncharacterized protein</fullName>
    </submittedName>
</protein>
<name>A0A1F5TCU6_9BACT</name>
<gene>
    <name evidence="1" type="ORF">A2482_00215</name>
</gene>